<evidence type="ECO:0000259" key="4">
    <source>
        <dbReference type="Pfam" id="PF01814"/>
    </source>
</evidence>
<dbReference type="InterPro" id="IPR012827">
    <property type="entry name" value="Hemerythrin_metal-bd"/>
</dbReference>
<dbReference type="CDD" id="cd12107">
    <property type="entry name" value="Hemerythrin"/>
    <property type="match status" value="1"/>
</dbReference>
<dbReference type="EMBL" id="FNJM01000002">
    <property type="protein sequence ID" value="SDP17525.1"/>
    <property type="molecule type" value="Genomic_DNA"/>
</dbReference>
<sequence length="130" mass="15660">MFEMKEEYKTGIKKIDVEHEKLFEIGERAYQLLKDKYINDKFDKIVTIIGELREYTVHHFAEEEAYMESINYKRLFTQKMDHIGFIKKIDEVNFNEIDKNQDEAIMGLLTFLNDWLVNHILEKDLLIPVK</sequence>
<dbReference type="STRING" id="94869.SAMN04488529_102395"/>
<dbReference type="AlphaFoldDB" id="A0A1H0QKC7"/>
<name>A0A1H0QKC7_9CLOT</name>
<dbReference type="NCBIfam" id="TIGR02481">
    <property type="entry name" value="hemeryth_dom"/>
    <property type="match status" value="1"/>
</dbReference>
<keyword evidence="6" id="KW-1185">Reference proteome</keyword>
<dbReference type="GO" id="GO:0046872">
    <property type="term" value="F:metal ion binding"/>
    <property type="evidence" value="ECO:0007669"/>
    <property type="project" value="UniProtKB-KW"/>
</dbReference>
<reference evidence="5 6" key="1">
    <citation type="submission" date="2016-10" db="EMBL/GenBank/DDBJ databases">
        <authorList>
            <person name="de Groot N.N."/>
        </authorList>
    </citation>
    <scope>NUCLEOTIDE SEQUENCE [LARGE SCALE GENOMIC DNA]</scope>
    <source>
        <strain evidence="5 6">DSM 12272</strain>
    </source>
</reference>
<dbReference type="Proteomes" id="UP000198597">
    <property type="component" value="Unassembled WGS sequence"/>
</dbReference>
<comment type="similarity">
    <text evidence="1">Belongs to the hemerythrin family.</text>
</comment>
<dbReference type="InterPro" id="IPR050669">
    <property type="entry name" value="Hemerythrin"/>
</dbReference>
<evidence type="ECO:0000256" key="3">
    <source>
        <dbReference type="ARBA" id="ARBA00023004"/>
    </source>
</evidence>
<evidence type="ECO:0000313" key="5">
    <source>
        <dbReference type="EMBL" id="SDP17525.1"/>
    </source>
</evidence>
<protein>
    <submittedName>
        <fullName evidence="5">Hemerythrin</fullName>
    </submittedName>
</protein>
<gene>
    <name evidence="5" type="ORF">SAMN04488529_102395</name>
</gene>
<dbReference type="RefSeq" id="WP_089967283.1">
    <property type="nucleotide sequence ID" value="NZ_CP071376.1"/>
</dbReference>
<dbReference type="PANTHER" id="PTHR37164:SF1">
    <property type="entry name" value="BACTERIOHEMERYTHRIN"/>
    <property type="match status" value="1"/>
</dbReference>
<dbReference type="Gene3D" id="1.20.120.50">
    <property type="entry name" value="Hemerythrin-like"/>
    <property type="match status" value="1"/>
</dbReference>
<proteinExistence type="inferred from homology"/>
<feature type="domain" description="Hemerythrin-like" evidence="4">
    <location>
        <begin position="10"/>
        <end position="124"/>
    </location>
</feature>
<dbReference type="PANTHER" id="PTHR37164">
    <property type="entry name" value="BACTERIOHEMERYTHRIN"/>
    <property type="match status" value="1"/>
</dbReference>
<accession>A0A1H0QKC7</accession>
<keyword evidence="3" id="KW-0408">Iron</keyword>
<dbReference type="Pfam" id="PF01814">
    <property type="entry name" value="Hemerythrin"/>
    <property type="match status" value="1"/>
</dbReference>
<keyword evidence="2" id="KW-0479">Metal-binding</keyword>
<evidence type="ECO:0000256" key="2">
    <source>
        <dbReference type="ARBA" id="ARBA00022723"/>
    </source>
</evidence>
<dbReference type="SUPFAM" id="SSF47188">
    <property type="entry name" value="Hemerythrin-like"/>
    <property type="match status" value="1"/>
</dbReference>
<evidence type="ECO:0000313" key="6">
    <source>
        <dbReference type="Proteomes" id="UP000198597"/>
    </source>
</evidence>
<dbReference type="InterPro" id="IPR012312">
    <property type="entry name" value="Hemerythrin-like"/>
</dbReference>
<dbReference type="GeneID" id="65309431"/>
<dbReference type="OrthoDB" id="9797092at2"/>
<evidence type="ECO:0000256" key="1">
    <source>
        <dbReference type="ARBA" id="ARBA00010587"/>
    </source>
</evidence>
<dbReference type="InterPro" id="IPR035938">
    <property type="entry name" value="Hemerythrin-like_sf"/>
</dbReference>
<organism evidence="5 6">
    <name type="scientific">Clostridium gasigenes</name>
    <dbReference type="NCBI Taxonomy" id="94869"/>
    <lineage>
        <taxon>Bacteria</taxon>
        <taxon>Bacillati</taxon>
        <taxon>Bacillota</taxon>
        <taxon>Clostridia</taxon>
        <taxon>Eubacteriales</taxon>
        <taxon>Clostridiaceae</taxon>
        <taxon>Clostridium</taxon>
    </lineage>
</organism>